<protein>
    <submittedName>
        <fullName evidence="2">Uncharacterized protein</fullName>
    </submittedName>
</protein>
<keyword evidence="1" id="KW-0472">Membrane</keyword>
<dbReference type="Proteomes" id="UP001549291">
    <property type="component" value="Unassembled WGS sequence"/>
</dbReference>
<keyword evidence="1" id="KW-1133">Transmembrane helix</keyword>
<reference evidence="2 3" key="1">
    <citation type="submission" date="2024-06" db="EMBL/GenBank/DDBJ databases">
        <title>Genomic Encyclopedia of Type Strains, Phase V (KMG-V): Genome sequencing to study the core and pangenomes of soil and plant-associated prokaryotes.</title>
        <authorList>
            <person name="Whitman W."/>
        </authorList>
    </citation>
    <scope>NUCLEOTIDE SEQUENCE [LARGE SCALE GENOMIC DNA]</scope>
    <source>
        <strain evidence="2 3">USDA 160</strain>
    </source>
</reference>
<keyword evidence="1" id="KW-0812">Transmembrane</keyword>
<dbReference type="EMBL" id="JBEPTQ010000002">
    <property type="protein sequence ID" value="MET4724254.1"/>
    <property type="molecule type" value="Genomic_DNA"/>
</dbReference>
<proteinExistence type="predicted"/>
<evidence type="ECO:0000313" key="2">
    <source>
        <dbReference type="EMBL" id="MET4724254.1"/>
    </source>
</evidence>
<organism evidence="2 3">
    <name type="scientific">Bradyrhizobium japonicum</name>
    <dbReference type="NCBI Taxonomy" id="375"/>
    <lineage>
        <taxon>Bacteria</taxon>
        <taxon>Pseudomonadati</taxon>
        <taxon>Pseudomonadota</taxon>
        <taxon>Alphaproteobacteria</taxon>
        <taxon>Hyphomicrobiales</taxon>
        <taxon>Nitrobacteraceae</taxon>
        <taxon>Bradyrhizobium</taxon>
    </lineage>
</organism>
<dbReference type="GeneID" id="64067568"/>
<feature type="transmembrane region" description="Helical" evidence="1">
    <location>
        <begin position="6"/>
        <end position="26"/>
    </location>
</feature>
<sequence>MASSFLIVMSIWFGINILFLAVRLWVTRPKNWQMNACPRQLSAVRVTSQQHRRG</sequence>
<accession>A0ABV2S757</accession>
<evidence type="ECO:0000256" key="1">
    <source>
        <dbReference type="SAM" id="Phobius"/>
    </source>
</evidence>
<dbReference type="RefSeq" id="WP_155256732.1">
    <property type="nucleotide sequence ID" value="NZ_BJNK01000016.1"/>
</dbReference>
<comment type="caution">
    <text evidence="2">The sequence shown here is derived from an EMBL/GenBank/DDBJ whole genome shotgun (WGS) entry which is preliminary data.</text>
</comment>
<name>A0ABV2S757_BRAJP</name>
<evidence type="ECO:0000313" key="3">
    <source>
        <dbReference type="Proteomes" id="UP001549291"/>
    </source>
</evidence>
<gene>
    <name evidence="2" type="ORF">ABIF63_008360</name>
</gene>
<keyword evidence="3" id="KW-1185">Reference proteome</keyword>